<evidence type="ECO:0000313" key="4">
    <source>
        <dbReference type="EMBL" id="KXX66255.1"/>
    </source>
</evidence>
<comment type="similarity">
    <text evidence="1">Belongs to the DprA/Smf family.</text>
</comment>
<gene>
    <name evidence="4" type="ORF">AY586_05750</name>
</gene>
<keyword evidence="5" id="KW-1185">Reference proteome</keyword>
<comment type="caution">
    <text evidence="4">The sequence shown here is derived from an EMBL/GenBank/DDBJ whole genome shotgun (WGS) entry which is preliminary data.</text>
</comment>
<feature type="compositionally biased region" description="Polar residues" evidence="2">
    <location>
        <begin position="367"/>
        <end position="384"/>
    </location>
</feature>
<sequence length="461" mass="49492">MSDQALSADTEAVLLLCGRFGGERQEPFPPLSTREYGTLAKWLNLRGLRPADLMTEAGREHLADLHEAKLEPQRLEFLLGRGTAMALALERWSRGGIWIISRGDSEFPKRLKHHLKHGAPPLLYGAGDRTLLDRGGLAIIGSRNASDGALELTREVAAQCAREGLGVVSGGARGVDAAAMQGATEAGSYAIGVLASDLLKASVNRQNRLGLQEGRLVLVSPFYPESGFNVGNAMGRNKHIYTLSDRALVIDSDLGRGGTWEGALEDLRQQWVPLYVRTPGDGSGNAALIEKGGMAFDFSVGGGETLTEFFNRSPSGFERPAEPEVQRAIELPETDETAVAGAPDSLPPSGGERHQESLPAVAAPAVDSTTLPDSAPTSGASLATPSMDASKPPLDMYQDFLSKLTQALERETLTEDQVAKQLGLEKAQARTWLKKAVDSKRAEKLTRPVRYSLRKQSSLFG</sequence>
<evidence type="ECO:0000256" key="2">
    <source>
        <dbReference type="SAM" id="MobiDB-lite"/>
    </source>
</evidence>
<dbReference type="InterPro" id="IPR057666">
    <property type="entry name" value="DrpA_SLOG"/>
</dbReference>
<evidence type="ECO:0000259" key="3">
    <source>
        <dbReference type="Pfam" id="PF02481"/>
    </source>
</evidence>
<dbReference type="InterPro" id="IPR003488">
    <property type="entry name" value="DprA"/>
</dbReference>
<feature type="domain" description="Smf/DprA SLOG" evidence="3">
    <location>
        <begin position="99"/>
        <end position="266"/>
    </location>
</feature>
<organism evidence="4 5">
    <name type="scientific">Marichromatium gracile</name>
    <name type="common">Chromatium gracile</name>
    <dbReference type="NCBI Taxonomy" id="1048"/>
    <lineage>
        <taxon>Bacteria</taxon>
        <taxon>Pseudomonadati</taxon>
        <taxon>Pseudomonadota</taxon>
        <taxon>Gammaproteobacteria</taxon>
        <taxon>Chromatiales</taxon>
        <taxon>Chromatiaceae</taxon>
        <taxon>Marichromatium</taxon>
    </lineage>
</organism>
<proteinExistence type="inferred from homology"/>
<accession>A0ABR5VKL3</accession>
<dbReference type="SUPFAM" id="SSF102405">
    <property type="entry name" value="MCP/YpsA-like"/>
    <property type="match status" value="1"/>
</dbReference>
<dbReference type="Pfam" id="PF02481">
    <property type="entry name" value="DNA_processg_A"/>
    <property type="match status" value="1"/>
</dbReference>
<evidence type="ECO:0000256" key="1">
    <source>
        <dbReference type="ARBA" id="ARBA00006525"/>
    </source>
</evidence>
<evidence type="ECO:0000313" key="5">
    <source>
        <dbReference type="Proteomes" id="UP000075766"/>
    </source>
</evidence>
<name>A0ABR5VKL3_MARGR</name>
<protein>
    <recommendedName>
        <fullName evidence="3">Smf/DprA SLOG domain-containing protein</fullName>
    </recommendedName>
</protein>
<feature type="region of interest" description="Disordered" evidence="2">
    <location>
        <begin position="332"/>
        <end position="390"/>
    </location>
</feature>
<dbReference type="Gene3D" id="3.40.50.450">
    <property type="match status" value="1"/>
</dbReference>
<dbReference type="EMBL" id="LSYU01000002">
    <property type="protein sequence ID" value="KXX66255.1"/>
    <property type="molecule type" value="Genomic_DNA"/>
</dbReference>
<dbReference type="RefSeq" id="WP_062271477.1">
    <property type="nucleotide sequence ID" value="NZ_LSYU01000002.1"/>
</dbReference>
<reference evidence="4 5" key="1">
    <citation type="submission" date="2016-02" db="EMBL/GenBank/DDBJ databases">
        <title>Genome sequence of Marichromatium gracile YL-28, a purple sulfur bacterium.</title>
        <authorList>
            <person name="Zhao C."/>
            <person name="Hong X."/>
            <person name="Chen S."/>
            <person name="Yang S."/>
        </authorList>
    </citation>
    <scope>NUCLEOTIDE SEQUENCE [LARGE SCALE GENOMIC DNA]</scope>
    <source>
        <strain evidence="4 5">YL28</strain>
    </source>
</reference>
<dbReference type="PANTHER" id="PTHR43022">
    <property type="entry name" value="PROTEIN SMF"/>
    <property type="match status" value="1"/>
</dbReference>
<dbReference type="Proteomes" id="UP000075766">
    <property type="component" value="Unassembled WGS sequence"/>
</dbReference>
<dbReference type="PANTHER" id="PTHR43022:SF1">
    <property type="entry name" value="PROTEIN SMF"/>
    <property type="match status" value="1"/>
</dbReference>